<evidence type="ECO:0000259" key="40">
    <source>
        <dbReference type="PROSITE" id="PS51871"/>
    </source>
</evidence>
<keyword evidence="11" id="KW-0191">Covalent protein-RNA linkage</keyword>
<evidence type="ECO:0000256" key="11">
    <source>
        <dbReference type="ARBA" id="ARBA00022520"/>
    </source>
</evidence>
<evidence type="ECO:0000256" key="24">
    <source>
        <dbReference type="ARBA" id="ARBA00022840"/>
    </source>
</evidence>
<comment type="function">
    <text evidence="31">Mediates the cap-independent, EIF4E-dependent translation of viral genomic RNAs. Binds to the cap-binding site of host EIF4E and thus interferes with the host EIF4E-dependent mRNA export and translation. VPg-RNA directly binds EIF4E and is a template for transcription. Also forms trimeric complexes with EIF4E-EIF4G, which are templates for translation.</text>
</comment>
<dbReference type="InterPro" id="IPR043504">
    <property type="entry name" value="Peptidase_S1_PA_chymotrypsin"/>
</dbReference>
<evidence type="ECO:0000256" key="4">
    <source>
        <dbReference type="ARBA" id="ARBA00004328"/>
    </source>
</evidence>
<dbReference type="InterPro" id="IPR011545">
    <property type="entry name" value="DEAD/DEAH_box_helicase_dom"/>
</dbReference>
<feature type="active site" description="For helper component proteinase activity" evidence="32">
    <location>
        <position position="782"/>
    </location>
</feature>
<dbReference type="PANTHER" id="PTHR43519">
    <property type="entry name" value="ATP-DEPENDENT RNA HELICASE HRPB"/>
    <property type="match status" value="1"/>
</dbReference>
<dbReference type="InterPro" id="IPR043502">
    <property type="entry name" value="DNA/RNA_pol_sf"/>
</dbReference>
<dbReference type="InterPro" id="IPR001592">
    <property type="entry name" value="Poty_coat"/>
</dbReference>
<evidence type="ECO:0000259" key="35">
    <source>
        <dbReference type="PROSITE" id="PS50507"/>
    </source>
</evidence>
<evidence type="ECO:0000256" key="22">
    <source>
        <dbReference type="ARBA" id="ARBA00022806"/>
    </source>
</evidence>
<dbReference type="InterPro" id="IPR043128">
    <property type="entry name" value="Rev_trsase/Diguanyl_cyclase"/>
</dbReference>
<dbReference type="Pfam" id="PF00270">
    <property type="entry name" value="DEAD"/>
    <property type="match status" value="1"/>
</dbReference>
<feature type="domain" description="Peptidase S30" evidence="40">
    <location>
        <begin position="304"/>
        <end position="438"/>
    </location>
</feature>
<keyword evidence="10" id="KW-1139">Helical capsid protein</keyword>
<evidence type="ECO:0000256" key="2">
    <source>
        <dbReference type="ARBA" id="ARBA00001848"/>
    </source>
</evidence>
<evidence type="ECO:0000256" key="15">
    <source>
        <dbReference type="ARBA" id="ARBA00022581"/>
    </source>
</evidence>
<keyword evidence="16" id="KW-1090">Inhibition of host innate immune response by virus</keyword>
<dbReference type="InterPro" id="IPR042308">
    <property type="entry name" value="HC_PRO_CPD_sf"/>
</dbReference>
<comment type="subcellular location">
    <subcellularLocation>
        <location evidence="30">Host cytoplasmic vesicle</location>
    </subcellularLocation>
    <subcellularLocation>
        <location evidence="3">Host nucleus</location>
    </subcellularLocation>
    <subcellularLocation>
        <location evidence="4">Virion</location>
    </subcellularLocation>
</comment>
<evidence type="ECO:0000256" key="3">
    <source>
        <dbReference type="ARBA" id="ARBA00004147"/>
    </source>
</evidence>
<evidence type="ECO:0000256" key="30">
    <source>
        <dbReference type="ARBA" id="ARBA00034108"/>
    </source>
</evidence>
<protein>
    <recommendedName>
        <fullName evidence="6">Genome polyprotein</fullName>
    </recommendedName>
</protein>
<dbReference type="PROSITE" id="PS51192">
    <property type="entry name" value="HELICASE_ATP_BIND_1"/>
    <property type="match status" value="1"/>
</dbReference>
<evidence type="ECO:0000256" key="23">
    <source>
        <dbReference type="ARBA" id="ARBA00022807"/>
    </source>
</evidence>
<feature type="domain" description="Peptidase C6" evidence="39">
    <location>
        <begin position="774"/>
        <end position="896"/>
    </location>
</feature>
<evidence type="ECO:0000313" key="41">
    <source>
        <dbReference type="EMBL" id="UTE10634.1"/>
    </source>
</evidence>
<dbReference type="InterPro" id="IPR001205">
    <property type="entry name" value="RNA-dir_pol_C"/>
</dbReference>
<evidence type="ECO:0000256" key="34">
    <source>
        <dbReference type="SAM" id="MobiDB-lite"/>
    </source>
</evidence>
<dbReference type="InterPro" id="IPR001456">
    <property type="entry name" value="HC-pro"/>
</dbReference>
<dbReference type="InterPro" id="IPR013648">
    <property type="entry name" value="PP_Potyviridae"/>
</dbReference>
<dbReference type="CDD" id="cd23175">
    <property type="entry name" value="ps-ssRNAv_Potyviridae_RdRp"/>
    <property type="match status" value="1"/>
</dbReference>
<evidence type="ECO:0000256" key="31">
    <source>
        <dbReference type="ARBA" id="ARBA00045403"/>
    </source>
</evidence>
<dbReference type="Pfam" id="PF00271">
    <property type="entry name" value="Helicase_C"/>
    <property type="match status" value="1"/>
</dbReference>
<dbReference type="InterPro" id="IPR009003">
    <property type="entry name" value="Peptidase_S1_PA"/>
</dbReference>
<comment type="catalytic activity">
    <reaction evidence="1">
        <text>Hydrolyzes glutaminyl bonds, and activity is further restricted by preferences for the amino acids in P6 - P1' that vary with the species of potyvirus, e.g. Glu-Xaa-Xaa-Tyr-Xaa-Gln-|-(Ser or Gly) for the enzyme from tobacco etch virus. The natural substrate is the viral polyprotein, but other proteins and oligopeptides containing the appropriate consensus sequence are also cleaved.</text>
        <dbReference type="EC" id="3.4.22.44"/>
    </reaction>
</comment>
<dbReference type="PROSITE" id="PS50507">
    <property type="entry name" value="RDRP_SSRNA_POS"/>
    <property type="match status" value="1"/>
</dbReference>
<dbReference type="PRINTS" id="PR00966">
    <property type="entry name" value="NIAPOTYPTASE"/>
</dbReference>
<evidence type="ECO:0000256" key="21">
    <source>
        <dbReference type="ARBA" id="ARBA00022801"/>
    </source>
</evidence>
<dbReference type="Pfam" id="PF00680">
    <property type="entry name" value="RdRP_1"/>
    <property type="match status" value="1"/>
</dbReference>
<evidence type="ECO:0000256" key="16">
    <source>
        <dbReference type="ARBA" id="ARBA00022632"/>
    </source>
</evidence>
<dbReference type="Gene3D" id="3.40.50.300">
    <property type="entry name" value="P-loop containing nucleotide triphosphate hydrolases"/>
    <property type="match status" value="2"/>
</dbReference>
<keyword evidence="42" id="KW-1185">Reference proteome</keyword>
<keyword evidence="14" id="KW-1048">Host nucleus</keyword>
<evidence type="ECO:0000313" key="42">
    <source>
        <dbReference type="Proteomes" id="UP001245230"/>
    </source>
</evidence>
<keyword evidence="20" id="KW-0547">Nucleotide-binding</keyword>
<keyword evidence="18" id="KW-0808">Transferase</keyword>
<dbReference type="Proteomes" id="UP001245230">
    <property type="component" value="Segment"/>
</dbReference>
<feature type="domain" description="RdRp catalytic" evidence="35">
    <location>
        <begin position="2644"/>
        <end position="2768"/>
    </location>
</feature>
<evidence type="ECO:0000256" key="8">
    <source>
        <dbReference type="ARBA" id="ARBA00022484"/>
    </source>
</evidence>
<dbReference type="PROSITE" id="PS51194">
    <property type="entry name" value="HELICASE_CTER"/>
    <property type="match status" value="1"/>
</dbReference>
<feature type="domain" description="Helicase C-terminal" evidence="37">
    <location>
        <begin position="1526"/>
        <end position="1689"/>
    </location>
</feature>
<dbReference type="Pfam" id="PF00863">
    <property type="entry name" value="Peptidase_C4"/>
    <property type="match status" value="1"/>
</dbReference>
<dbReference type="InterPro" id="IPR014001">
    <property type="entry name" value="Helicase_ATP-bd"/>
</dbReference>
<evidence type="ECO:0000256" key="18">
    <source>
        <dbReference type="ARBA" id="ARBA00022679"/>
    </source>
</evidence>
<organism evidence="41 42">
    <name type="scientific">Thevetia ringspot virus</name>
    <dbReference type="NCBI Taxonomy" id="2910304"/>
    <lineage>
        <taxon>Viruses</taxon>
        <taxon>Riboviria</taxon>
        <taxon>Orthornavirae</taxon>
        <taxon>Pisuviricota</taxon>
        <taxon>Stelpaviricetes</taxon>
        <taxon>Patatavirales</taxon>
        <taxon>Potyviridae</taxon>
        <taxon>Potyvirus</taxon>
    </lineage>
</organism>
<dbReference type="Pfam" id="PF08440">
    <property type="entry name" value="Poty_PP"/>
    <property type="match status" value="1"/>
</dbReference>
<evidence type="ECO:0000256" key="32">
    <source>
        <dbReference type="PROSITE-ProRule" id="PRU01080"/>
    </source>
</evidence>
<dbReference type="PROSITE" id="PS51436">
    <property type="entry name" value="POTYVIRUS_NIA_PRO"/>
    <property type="match status" value="1"/>
</dbReference>
<dbReference type="SUPFAM" id="SSF56672">
    <property type="entry name" value="DNA/RNA polymerases"/>
    <property type="match status" value="1"/>
</dbReference>
<dbReference type="InterPro" id="IPR002540">
    <property type="entry name" value="Pept_S30_P1_potyvir"/>
</dbReference>
<dbReference type="InterPro" id="IPR001730">
    <property type="entry name" value="Potyv_NIa-pro_dom"/>
</dbReference>
<evidence type="ECO:0000256" key="17">
    <source>
        <dbReference type="ARBA" id="ARBA00022670"/>
    </source>
</evidence>
<keyword evidence="26" id="KW-0693">Viral RNA replication</keyword>
<dbReference type="SMART" id="SM00487">
    <property type="entry name" value="DEXDc"/>
    <property type="match status" value="1"/>
</dbReference>
<keyword evidence="12" id="KW-0597">Phosphoprotein</keyword>
<sequence length="3182" mass="363660">MATAIMFGNFELVMEFKETNTTTFKDVVETETRMEIRTISETLGALYCKCPTCGTPCPTRSFYNRHIKSACDTIPTAAQLSAVGYTEQRFEQVPALAQVVKRVPVVITTEEWKPVSFNLVETPEVKDEESVVAEETPINEVNLQETTRIEEKLIGQVSVTYAEMAALEGVMKSSKKEEPLWQINHKAAQAGIEQHNEQMKSFDLAVAAATQQRLGLRQHVSIKTKKNGFKSYRRYDKVAARKKAVKEARANEELNKFFSSPIVIVDSISIGGGPAPSHMVSVARGRVHATSKKRPRVKQPKRIHLNKSKIDSLISFVTKRMRQNNTTVEVIGTRKRVFSTRKHGNTKVLHVQTHHENGYGRRNIDVHLDLFAETALQTMSKHFTKKKVFLDSDVKPGMSGWFINVDGRTILVRGRYKGKLIDARSKISSNILHSVIQYTSIPERFWKGFNEGFQQNKPTIDDHKCESNFDVERCGMVAAITCQTIFPCGKITCKICAFKLSKLTFGGYKAIVQEKLRDNTRKITERCPEFVQIPEFFRKMVSMHQFSNPNREAIKEVVRLIGDRQDMPFKHVNIISERLTLGNMATEEQFSEMAASILEIARYLQNRTENIKQGSLASFRNKISAKAHLNMALMCDNQLDKNGNFIWGERGYHAKRFFSNFFDIVNPASGYDKYIIRKSPNTQRKLAIGNLIVSTDMERLRKQLEGEPIEKQPIGKYCTSMKDGQFRYPCCCVTYDDGTPVYSELRMPTKNHLVLGNSGDQKLLDLPTELNTAMYIAKEGFCYLNIFLAMLVNVNEFQAKDFTKMVRDTVVPALGEWPTMMDLATECCLLSAFFPEILTAELPKILVDHKAQTMHIQDTYGSYSTGYHILKANTVSQLIQFASDSLQSEMKHYRVGGLNEQMEHSGLLKKLIKSIYRPNVLENLLVEQPYIMVLSIASPGILIAMHNNNAFELAIKRWISTDQHIAKIATMLTVLAQKVSVANTIQQQFEVINKNANHLHSIVFNGFVNDPTYESVLNYLEVVKQRVETDTPLESNGFANLLHEMSETMEKNYRGQLEEAWHELSFLEKLRVIKRSYRLFDFSQKTLTPALIKDTRGISSISFRALLADQYNRVKNGCLKRLHGLQRRTHQLIGKLVVSYIRSMRRYMPDLMKLVNIMLVCQILMNIGAEINRITKEARKYNELKQKNQVEEDYLKLKCIFNLMEKKDGEVDEAEFRERLEKTNPSLLYLLDEPVDFQAKHSSEKIEKVVAFSALVMMLFDSDRSDYLYKLMNKLRGLVTTCERVDYQSLDDIDSLELEKSLTVDIDLETMEKPESIGSTTFEEWFDSQMRNNRVIPHYRSEGHFMEFTRANVVQVAHDISNSELKDFLIRGAVGSGKSTALPMQLSKKGRVLLLEPTRPLAENVAKQLRREPFFSSPTLQMRGLSTFGSSPIEIMTTGFALHFLAHNIDKLKKYEYIIFDECHVNDSCAIAMRSLLHEYEFNGKILKVSATPPGRETEFKTQFPVELKIEESMTFAEFVQAQGTGVQADMTKTCDNILIYVASYNDVDTLSKMLTDRNYIVSKVDGRTMKLGKCEIQTKGTRAKQHFIVATNIVENGVTLDIDGVVDFGVKVVPFLDMDMKKMSYIKACVSFGERIQRLGRVGRFKEGQALRIGFTQKEPFDIPASIATEAAFLCFCYGLPVMPQNVVTSAFKNCTMMQAKVVSQFELPAIYTQHLVRFDGMMHPAVHDILKKFKLRDSEVMLSKLAVPGSATKSWYTVKEYNRLGGNVYASDETRIPFLVRDIPDTIHEQIWQCIEKYQREFGYGKLTGVQSCKVAYTLQTDIYAIPRTIKIIDQLIINEQKKKTQFESITSTNCSYLGFSLSSIGLALKARYAVDHTQENIDKLQRVKVQILEFQTAGIDPSNTDLLQQFQGLECVNYQSEAEIRKALKIGGNWNIQRAMQDILLILGVAGGGLWMLYEYYKERRDHVAYQGYNKRQRQKLKFRNIRDSKTREVFGDDETLSFNFGEAYTKKGKNKGKTHGMGKKRNKFFNMYGFDPTDFTAVRFVDPLTGATLDESPYTDISLIQDRFGDIRQKLVLEDKLDRQSLANNKIQAYYSNDFTKKALKVDMTPHNPLQVCSRFATIAGFPEREGELRQTGAHKEIQISDIPKPNEVEFEGLSLYKGVRDYNPIASVICSITNESDGYTTKLFGIGFGPYIIANQHLFRRDNGELLVESMHGRFTVKNIRGLKIKPMSGRDMLIIKMPKDFPPFPSRLRFREPQREERVCIVSSNFQTKSISSMISEATNTYPVPNSYFWKHWIDTKDGQCGLPIVATSDGNIVGIHSLVSRTSSHNYYTAVPSNLHDLLSESGDWSKEWKFNDNNILWGHMQLKSSKPDPEFKVCKLLNDLAKEIVCEQSTASDNKWLYNALHGNLRPVSYLESKLVTKHVVKGKCQLFAMYLSCDAEAEKFFKPLMGAYQPSMLNKQAYIMDIMKYSKDTEVGTLDCDVFETMMRHTISDFHKWGFKDLQYITDHRLVIEDLNKKAAVGAMYQGKKSAYLEKLTEEEQDRLVFLSCQRIFEGKMGVWNGSLKAELRPLEKVQMNKTRTFTAAPIDTLLGAKVCVDDFNKLFYSLNLECPWSVGMTKFYGGWDSMLKRLPEGWLYCDADGSQFDSSLTPYLLNNVLQLRLACMEDWIIGRTMLKNLYTELVYTPIATPDGTVIKKFKGNNSGQPSTVVDNTIMVLFAVRYSLMKSGINPCDFDKFCRFFANGDDLILAIHPSKVNILNEFQEYFRQLGLNYDFSSRTYNKKDLWFMSHQAIEKDGILIPKLEQERIVSILEWDRSDEPVHRLEAIVAAMIESWGYTELTKQIRKFYAWVLEQMPYRELANLGKAPYLAETALRRLYTEKEATEAELAYYKFEDEGDVDEIVTFQAESADSTSKTLDAGQEKKEKDKEKNKEVVAAKDVDTGTSGTVSVPRLQAVTSKLMVPRIGTRPVVNLNHLLNYKPNQTDLSNTRATRLQFESWYNTVKEEYGVDDVQMEVLMNGFMVWCIENGTSPNINGVWVMMDGEEQIEYPLKPIVENARPTLRQIMAHFSNLAEAYIELRNRDKPYMPRYGLQRNLTDMSLARYAFDFYEMTSKTPPRAREAHIQMKAAALRNANTRLFGLDGNVGTKEEDTERHTAEDVNRNMHSLLGVRGI</sequence>
<keyword evidence="8" id="KW-0696">RNA-directed RNA polymerase</keyword>
<evidence type="ECO:0000259" key="39">
    <source>
        <dbReference type="PROSITE" id="PS51744"/>
    </source>
</evidence>
<feature type="domain" description="Peptidase C4" evidence="38">
    <location>
        <begin position="2161"/>
        <end position="2376"/>
    </location>
</feature>
<evidence type="ECO:0000256" key="33">
    <source>
        <dbReference type="RuleBase" id="RU003351"/>
    </source>
</evidence>
<evidence type="ECO:0000256" key="7">
    <source>
        <dbReference type="ARBA" id="ARBA00022463"/>
    </source>
</evidence>
<dbReference type="Gene3D" id="3.30.70.270">
    <property type="match status" value="1"/>
</dbReference>
<evidence type="ECO:0000256" key="12">
    <source>
        <dbReference type="ARBA" id="ARBA00022553"/>
    </source>
</evidence>
<dbReference type="Pfam" id="PF00767">
    <property type="entry name" value="Poty_coat"/>
    <property type="match status" value="1"/>
</dbReference>
<evidence type="ECO:0000256" key="28">
    <source>
        <dbReference type="ARBA" id="ARBA00029405"/>
    </source>
</evidence>
<dbReference type="Pfam" id="PF00851">
    <property type="entry name" value="Peptidase_C6"/>
    <property type="match status" value="1"/>
</dbReference>
<dbReference type="Gene3D" id="3.90.70.150">
    <property type="entry name" value="Helper component proteinase"/>
    <property type="match status" value="1"/>
</dbReference>
<dbReference type="SMART" id="SM00490">
    <property type="entry name" value="HELICc"/>
    <property type="match status" value="1"/>
</dbReference>
<evidence type="ECO:0000256" key="26">
    <source>
        <dbReference type="ARBA" id="ARBA00022953"/>
    </source>
</evidence>
<evidence type="ECO:0000256" key="1">
    <source>
        <dbReference type="ARBA" id="ARBA00000785"/>
    </source>
</evidence>
<evidence type="ECO:0000256" key="25">
    <source>
        <dbReference type="ARBA" id="ARBA00022844"/>
    </source>
</evidence>
<evidence type="ECO:0000256" key="14">
    <source>
        <dbReference type="ARBA" id="ARBA00022562"/>
    </source>
</evidence>
<dbReference type="InterPro" id="IPR027417">
    <property type="entry name" value="P-loop_NTPase"/>
</dbReference>
<dbReference type="EMBL" id="OM263475">
    <property type="protein sequence ID" value="UTE10634.1"/>
    <property type="molecule type" value="Genomic_RNA"/>
</dbReference>
<keyword evidence="25" id="KW-0946">Virion</keyword>
<accession>A0ABY5DKI9</accession>
<evidence type="ECO:0000256" key="10">
    <source>
        <dbReference type="ARBA" id="ARBA00022497"/>
    </source>
</evidence>
<evidence type="ECO:0000259" key="38">
    <source>
        <dbReference type="PROSITE" id="PS51436"/>
    </source>
</evidence>
<dbReference type="InterPro" id="IPR039560">
    <property type="entry name" value="Potyvirid-P3"/>
</dbReference>
<evidence type="ECO:0000256" key="27">
    <source>
        <dbReference type="ARBA" id="ARBA00023280"/>
    </source>
</evidence>
<name>A0ABY5DKI9_9POTV</name>
<evidence type="ECO:0000256" key="5">
    <source>
        <dbReference type="ARBA" id="ARBA00006064"/>
    </source>
</evidence>
<feature type="compositionally biased region" description="Basic and acidic residues" evidence="34">
    <location>
        <begin position="2929"/>
        <end position="2942"/>
    </location>
</feature>
<comment type="function">
    <text evidence="28">Involved in aphid transmission, cell-to-cell and systemis movement, encapsidation of the viral RNA and in the regulation of viral RNA amplification.</text>
</comment>
<feature type="active site" description="For helper component proteinase activity" evidence="32">
    <location>
        <position position="855"/>
    </location>
</feature>
<dbReference type="PROSITE" id="PS51744">
    <property type="entry name" value="HC_PRO_CPD"/>
    <property type="match status" value="1"/>
</dbReference>
<evidence type="ECO:0000259" key="37">
    <source>
        <dbReference type="PROSITE" id="PS51194"/>
    </source>
</evidence>
<keyword evidence="7" id="KW-0941">Suppressor of RNA silencing</keyword>
<dbReference type="InterPro" id="IPR001650">
    <property type="entry name" value="Helicase_C-like"/>
</dbReference>
<keyword evidence="27" id="KW-0899">Viral immunoevasion</keyword>
<keyword evidence="19" id="KW-0548">Nucleotidyltransferase</keyword>
<proteinExistence type="inferred from homology"/>
<dbReference type="PANTHER" id="PTHR43519:SF1">
    <property type="entry name" value="ATP-DEPENDENT RNA HELICASE HRPB"/>
    <property type="match status" value="1"/>
</dbReference>
<evidence type="ECO:0000256" key="9">
    <source>
        <dbReference type="ARBA" id="ARBA00022488"/>
    </source>
</evidence>
<keyword evidence="22" id="KW-0347">Helicase</keyword>
<keyword evidence="9" id="KW-1036">Host cytoplasmic vesicle</keyword>
<dbReference type="InterPro" id="IPR007094">
    <property type="entry name" value="RNA-dir_pol_PSvirus"/>
</dbReference>
<keyword evidence="17" id="KW-0645">Protease</keyword>
<feature type="region of interest" description="Disordered" evidence="34">
    <location>
        <begin position="2922"/>
        <end position="2942"/>
    </location>
</feature>
<comment type="similarity">
    <text evidence="5 33">Belongs to the potyviridae genome polyprotein family.</text>
</comment>
<comment type="function">
    <text evidence="29">Has helicase activity. It may be involved in replication.</text>
</comment>
<evidence type="ECO:0000256" key="29">
    <source>
        <dbReference type="ARBA" id="ARBA00029422"/>
    </source>
</evidence>
<dbReference type="Gene3D" id="2.40.10.10">
    <property type="entry name" value="Trypsin-like serine proteases"/>
    <property type="match status" value="2"/>
</dbReference>
<keyword evidence="23" id="KW-0788">Thiol protease</keyword>
<evidence type="ECO:0000256" key="13">
    <source>
        <dbReference type="ARBA" id="ARBA00022561"/>
    </source>
</evidence>
<reference evidence="41 42" key="1">
    <citation type="journal article" date="2022" name="Arch. Virol.">
        <title>Characterization of a new potyvirus infecting Thevetia ahouai in Ecuador.</title>
        <authorList>
            <person name="Canada-Bautista M.G."/>
            <person name="Reyes-Proano E.G."/>
            <person name="Cornejo-Franco J.F."/>
            <person name="Alvarez-Quinto R.A."/>
            <person name="Mollov D."/>
            <person name="Quito-Avila D.F."/>
        </authorList>
    </citation>
    <scope>NUCLEOTIDE SEQUENCE [LARGE SCALE GENOMIC DNA]</scope>
    <source>
        <strain evidence="41">Amazonas</strain>
    </source>
</reference>
<dbReference type="PROSITE" id="PS51871">
    <property type="entry name" value="PV_P1_PRO"/>
    <property type="match status" value="1"/>
</dbReference>
<dbReference type="InterPro" id="IPR031159">
    <property type="entry name" value="HC_PRO_CPD_dom"/>
</dbReference>
<dbReference type="SUPFAM" id="SSF50494">
    <property type="entry name" value="Trypsin-like serine proteases"/>
    <property type="match status" value="1"/>
</dbReference>
<keyword evidence="13" id="KW-0167">Capsid protein</keyword>
<comment type="catalytic activity">
    <reaction evidence="2">
        <text>Hydrolyzes a Gly-|-Gly bond at its own C-terminus, commonly in the sequence -Tyr-Xaa-Val-Gly-|-Gly, in the processing of the potyviral polyprotein.</text>
        <dbReference type="EC" id="3.4.22.45"/>
    </reaction>
</comment>
<evidence type="ECO:0000256" key="20">
    <source>
        <dbReference type="ARBA" id="ARBA00022741"/>
    </source>
</evidence>
<evidence type="ECO:0000256" key="6">
    <source>
        <dbReference type="ARBA" id="ARBA00020107"/>
    </source>
</evidence>
<keyword evidence="24" id="KW-0067">ATP-binding</keyword>
<dbReference type="Pfam" id="PF01577">
    <property type="entry name" value="Peptidase_S30"/>
    <property type="match status" value="1"/>
</dbReference>
<keyword evidence="21" id="KW-0378">Hydrolase</keyword>
<evidence type="ECO:0000259" key="36">
    <source>
        <dbReference type="PROSITE" id="PS51192"/>
    </source>
</evidence>
<keyword evidence="15" id="KW-0945">Host-virus interaction</keyword>
<evidence type="ECO:0000256" key="19">
    <source>
        <dbReference type="ARBA" id="ARBA00022695"/>
    </source>
</evidence>
<dbReference type="SUPFAM" id="SSF52540">
    <property type="entry name" value="P-loop containing nucleoside triphosphate hydrolases"/>
    <property type="match status" value="2"/>
</dbReference>
<dbReference type="Pfam" id="PF13608">
    <property type="entry name" value="Potyvirid-P3"/>
    <property type="match status" value="1"/>
</dbReference>
<feature type="domain" description="Helicase ATP-binding" evidence="36">
    <location>
        <begin position="1359"/>
        <end position="1511"/>
    </location>
</feature>